<sequence length="439" mass="48736">MDEADILGDRIAIISQGKMQCCGSSLFLKKCFGSGYYLTLVRNEMEKMTSQRKNIKQNLSREERTETNRPFRSSPDDGFGSQTWDNSDPTDLASVTQLVCRHVPEATFLESIGQEITFILPYSGARDGTFATLFHKLDLAMADLGLTSYGISDTTLEEIFLKVAEDTGVDAEIPSAKEPLVRDWKRSSRESKRNSVASVHAKSEHNRLSELKEKCSNKVKDFSQGASLNGRGSMVITGWKLIRRQFLALFIKRFHHARRSRKGLIAQVVLPAFFVCLSLIFSLIVPPFSEYPNLELQPWMYGLPQTTFYRSVSVKVTQPFPGHQRVEVVRLNDMPENVEVAKVADTLVNSPGFGTRCMHGNPIPALPCSATNSNWFTPSVDQSVTDIFLNGNWSMSNPSPSCQCSTPNRMIMLPDCPPGAGGLPPPQGHCLASSTIVNM</sequence>
<feature type="transmembrane region" description="Helical" evidence="4">
    <location>
        <begin position="263"/>
        <end position="285"/>
    </location>
</feature>
<keyword evidence="6" id="KW-1185">Reference proteome</keyword>
<evidence type="ECO:0000313" key="6">
    <source>
        <dbReference type="Proteomes" id="UP001311232"/>
    </source>
</evidence>
<evidence type="ECO:0000256" key="4">
    <source>
        <dbReference type="SAM" id="Phobius"/>
    </source>
</evidence>
<dbReference type="GO" id="GO:0140359">
    <property type="term" value="F:ABC-type transporter activity"/>
    <property type="evidence" value="ECO:0007669"/>
    <property type="project" value="InterPro"/>
</dbReference>
<feature type="compositionally biased region" description="Basic and acidic residues" evidence="3">
    <location>
        <begin position="59"/>
        <end position="69"/>
    </location>
</feature>
<keyword evidence="4" id="KW-0472">Membrane</keyword>
<evidence type="ECO:0000256" key="3">
    <source>
        <dbReference type="SAM" id="MobiDB-lite"/>
    </source>
</evidence>
<reference evidence="5 6" key="1">
    <citation type="submission" date="2021-06" db="EMBL/GenBank/DDBJ databases">
        <authorList>
            <person name="Palmer J.M."/>
        </authorList>
    </citation>
    <scope>NUCLEOTIDE SEQUENCE [LARGE SCALE GENOMIC DNA]</scope>
    <source>
        <strain evidence="5 6">MEX-2019</strain>
        <tissue evidence="5">Muscle</tissue>
    </source>
</reference>
<organism evidence="5 6">
    <name type="scientific">Crenichthys baileyi</name>
    <name type="common">White River springfish</name>
    <dbReference type="NCBI Taxonomy" id="28760"/>
    <lineage>
        <taxon>Eukaryota</taxon>
        <taxon>Metazoa</taxon>
        <taxon>Chordata</taxon>
        <taxon>Craniata</taxon>
        <taxon>Vertebrata</taxon>
        <taxon>Euteleostomi</taxon>
        <taxon>Actinopterygii</taxon>
        <taxon>Neopterygii</taxon>
        <taxon>Teleostei</taxon>
        <taxon>Neoteleostei</taxon>
        <taxon>Acanthomorphata</taxon>
        <taxon>Ovalentaria</taxon>
        <taxon>Atherinomorphae</taxon>
        <taxon>Cyprinodontiformes</taxon>
        <taxon>Goodeidae</taxon>
        <taxon>Crenichthys</taxon>
    </lineage>
</organism>
<dbReference type="InterPro" id="IPR026082">
    <property type="entry name" value="ABCA"/>
</dbReference>
<dbReference type="GO" id="GO:0016020">
    <property type="term" value="C:membrane"/>
    <property type="evidence" value="ECO:0007669"/>
    <property type="project" value="InterPro"/>
</dbReference>
<evidence type="ECO:0000256" key="1">
    <source>
        <dbReference type="ARBA" id="ARBA00022448"/>
    </source>
</evidence>
<accession>A0AAV9QU92</accession>
<protein>
    <submittedName>
        <fullName evidence="5">Uncharacterized protein</fullName>
    </submittedName>
</protein>
<keyword evidence="4" id="KW-0812">Transmembrane</keyword>
<dbReference type="Proteomes" id="UP001311232">
    <property type="component" value="Unassembled WGS sequence"/>
</dbReference>
<evidence type="ECO:0000313" key="5">
    <source>
        <dbReference type="EMBL" id="KAK5601058.1"/>
    </source>
</evidence>
<keyword evidence="2" id="KW-0677">Repeat</keyword>
<comment type="caution">
    <text evidence="5">The sequence shown here is derived from an EMBL/GenBank/DDBJ whole genome shotgun (WGS) entry which is preliminary data.</text>
</comment>
<gene>
    <name evidence="5" type="ORF">CRENBAI_005014</name>
</gene>
<dbReference type="GO" id="GO:0005319">
    <property type="term" value="F:lipid transporter activity"/>
    <property type="evidence" value="ECO:0007669"/>
    <property type="project" value="TreeGrafter"/>
</dbReference>
<dbReference type="AlphaFoldDB" id="A0AAV9QU92"/>
<name>A0AAV9QU92_9TELE</name>
<keyword evidence="1" id="KW-0813">Transport</keyword>
<evidence type="ECO:0000256" key="2">
    <source>
        <dbReference type="ARBA" id="ARBA00022737"/>
    </source>
</evidence>
<feature type="region of interest" description="Disordered" evidence="3">
    <location>
        <begin position="49"/>
        <end position="86"/>
    </location>
</feature>
<proteinExistence type="predicted"/>
<keyword evidence="4" id="KW-1133">Transmembrane helix</keyword>
<dbReference type="EMBL" id="JAHHUM010002724">
    <property type="protein sequence ID" value="KAK5601058.1"/>
    <property type="molecule type" value="Genomic_DNA"/>
</dbReference>
<dbReference type="PANTHER" id="PTHR19229">
    <property type="entry name" value="ATP-BINDING CASSETTE TRANSPORTER SUBFAMILY A ABCA"/>
    <property type="match status" value="1"/>
</dbReference>
<dbReference type="PANTHER" id="PTHR19229:SF36">
    <property type="entry name" value="ATP-BINDING CASSETTE SUB-FAMILY A MEMBER 2"/>
    <property type="match status" value="1"/>
</dbReference>